<dbReference type="KEGG" id="ptkz:JDV02_002035"/>
<gene>
    <name evidence="2" type="ORF">JDV02_002035</name>
</gene>
<feature type="region of interest" description="Disordered" evidence="1">
    <location>
        <begin position="1"/>
        <end position="31"/>
    </location>
</feature>
<sequence length="169" mass="19038">MNWGQSIGQWEATASASAGRATRTASPTPVRSVERSWFVAQRLRRPRSLTISSHTPHVVSPPPPHPPPFLQRDWRRRRRRLAADAPGWIVTLSRKRLCDRAPRVSAWASSRDKTSSASTQGRDMGSAWQLAAGVRSHLTSISIPTHARPRQCRVDDAEPRVWHVQNFIN</sequence>
<proteinExistence type="predicted"/>
<evidence type="ECO:0000313" key="3">
    <source>
        <dbReference type="Proteomes" id="UP000829364"/>
    </source>
</evidence>
<feature type="compositionally biased region" description="Pro residues" evidence="1">
    <location>
        <begin position="59"/>
        <end position="69"/>
    </location>
</feature>
<organism evidence="2 3">
    <name type="scientific">Purpureocillium takamizusanense</name>
    <dbReference type="NCBI Taxonomy" id="2060973"/>
    <lineage>
        <taxon>Eukaryota</taxon>
        <taxon>Fungi</taxon>
        <taxon>Dikarya</taxon>
        <taxon>Ascomycota</taxon>
        <taxon>Pezizomycotina</taxon>
        <taxon>Sordariomycetes</taxon>
        <taxon>Hypocreomycetidae</taxon>
        <taxon>Hypocreales</taxon>
        <taxon>Ophiocordycipitaceae</taxon>
        <taxon>Purpureocillium</taxon>
    </lineage>
</organism>
<keyword evidence="3" id="KW-1185">Reference proteome</keyword>
<name>A0A9Q8QA38_9HYPO</name>
<dbReference type="EMBL" id="CP086355">
    <property type="protein sequence ID" value="UNI15507.1"/>
    <property type="molecule type" value="Genomic_DNA"/>
</dbReference>
<reference evidence="2" key="1">
    <citation type="submission" date="2021-11" db="EMBL/GenBank/DDBJ databases">
        <title>Purpureocillium_takamizusanense_genome.</title>
        <authorList>
            <person name="Nguyen N.-H."/>
        </authorList>
    </citation>
    <scope>NUCLEOTIDE SEQUENCE</scope>
    <source>
        <strain evidence="2">PT3</strain>
    </source>
</reference>
<feature type="region of interest" description="Disordered" evidence="1">
    <location>
        <begin position="52"/>
        <end position="71"/>
    </location>
</feature>
<dbReference type="Proteomes" id="UP000829364">
    <property type="component" value="Chromosome 2"/>
</dbReference>
<evidence type="ECO:0000313" key="2">
    <source>
        <dbReference type="EMBL" id="UNI15507.1"/>
    </source>
</evidence>
<accession>A0A9Q8QA38</accession>
<feature type="compositionally biased region" description="Low complexity" evidence="1">
    <location>
        <begin position="12"/>
        <end position="26"/>
    </location>
</feature>
<evidence type="ECO:0000256" key="1">
    <source>
        <dbReference type="SAM" id="MobiDB-lite"/>
    </source>
</evidence>
<protein>
    <submittedName>
        <fullName evidence="2">Uncharacterized protein</fullName>
    </submittedName>
</protein>
<dbReference type="RefSeq" id="XP_047838988.1">
    <property type="nucleotide sequence ID" value="XM_047983018.1"/>
</dbReference>
<dbReference type="AlphaFoldDB" id="A0A9Q8QA38"/>
<dbReference type="GeneID" id="72063996"/>